<feature type="compositionally biased region" description="Basic and acidic residues" evidence="6">
    <location>
        <begin position="1"/>
        <end position="12"/>
    </location>
</feature>
<dbReference type="SUPFAM" id="SSF144083">
    <property type="entry name" value="Magnesium transport protein CorA, transmembrane region"/>
    <property type="match status" value="1"/>
</dbReference>
<proteinExistence type="inferred from homology"/>
<dbReference type="PANTHER" id="PTHR21535">
    <property type="entry name" value="MAGNESIUM AND COBALT TRANSPORT PROTEIN/MITOCHONDRIAL IMPORT INNER MEMBRANE TRANSLOCASE SUBUNIT TIM8"/>
    <property type="match status" value="1"/>
</dbReference>
<feature type="compositionally biased region" description="Low complexity" evidence="6">
    <location>
        <begin position="129"/>
        <end position="142"/>
    </location>
</feature>
<dbReference type="Gene3D" id="3.30.460.20">
    <property type="entry name" value="CorA soluble domain-like"/>
    <property type="match status" value="1"/>
</dbReference>
<keyword evidence="3 7" id="KW-0812">Transmembrane</keyword>
<feature type="transmembrane region" description="Helical" evidence="7">
    <location>
        <begin position="623"/>
        <end position="640"/>
    </location>
</feature>
<dbReference type="GO" id="GO:0005886">
    <property type="term" value="C:plasma membrane"/>
    <property type="evidence" value="ECO:0007669"/>
    <property type="project" value="TreeGrafter"/>
</dbReference>
<name>A0A1L9PZI4_ASPVE</name>
<organism evidence="8 9">
    <name type="scientific">Aspergillus versicolor CBS 583.65</name>
    <dbReference type="NCBI Taxonomy" id="1036611"/>
    <lineage>
        <taxon>Eukaryota</taxon>
        <taxon>Fungi</taxon>
        <taxon>Dikarya</taxon>
        <taxon>Ascomycota</taxon>
        <taxon>Pezizomycotina</taxon>
        <taxon>Eurotiomycetes</taxon>
        <taxon>Eurotiomycetidae</taxon>
        <taxon>Eurotiales</taxon>
        <taxon>Aspergillaceae</taxon>
        <taxon>Aspergillus</taxon>
        <taxon>Aspergillus subgen. Nidulantes</taxon>
    </lineage>
</organism>
<dbReference type="EMBL" id="KV878136">
    <property type="protein sequence ID" value="OJJ06924.1"/>
    <property type="molecule type" value="Genomic_DNA"/>
</dbReference>
<dbReference type="GeneID" id="63730722"/>
<evidence type="ECO:0000256" key="2">
    <source>
        <dbReference type="ARBA" id="ARBA00009765"/>
    </source>
</evidence>
<dbReference type="GO" id="GO:0010961">
    <property type="term" value="P:intracellular magnesium ion homeostasis"/>
    <property type="evidence" value="ECO:0007669"/>
    <property type="project" value="TreeGrafter"/>
</dbReference>
<evidence type="ECO:0000256" key="7">
    <source>
        <dbReference type="SAM" id="Phobius"/>
    </source>
</evidence>
<dbReference type="STRING" id="1036611.A0A1L9PZI4"/>
<feature type="region of interest" description="Disordered" evidence="6">
    <location>
        <begin position="258"/>
        <end position="284"/>
    </location>
</feature>
<dbReference type="Pfam" id="PF12929">
    <property type="entry name" value="Mid1"/>
    <property type="match status" value="1"/>
</dbReference>
<dbReference type="VEuPathDB" id="FungiDB:ASPVEDRAFT_56442"/>
<dbReference type="InterPro" id="IPR024338">
    <property type="entry name" value="MID1/Yam8"/>
</dbReference>
<dbReference type="PANTHER" id="PTHR21535:SF55">
    <property type="entry name" value="MAGNESIUM TRANSPORTER ALR1-RELATED"/>
    <property type="match status" value="1"/>
</dbReference>
<feature type="transmembrane region" description="Helical" evidence="7">
    <location>
        <begin position="589"/>
        <end position="611"/>
    </location>
</feature>
<evidence type="ECO:0000256" key="1">
    <source>
        <dbReference type="ARBA" id="ARBA00004141"/>
    </source>
</evidence>
<feature type="region of interest" description="Disordered" evidence="6">
    <location>
        <begin position="1"/>
        <end position="25"/>
    </location>
</feature>
<evidence type="ECO:0000256" key="4">
    <source>
        <dbReference type="ARBA" id="ARBA00022989"/>
    </source>
</evidence>
<dbReference type="GO" id="GO:0005262">
    <property type="term" value="F:calcium channel activity"/>
    <property type="evidence" value="ECO:0007669"/>
    <property type="project" value="InterPro"/>
</dbReference>
<dbReference type="InterPro" id="IPR045863">
    <property type="entry name" value="CorA_TM1_TM2"/>
</dbReference>
<dbReference type="Gene3D" id="1.20.58.340">
    <property type="entry name" value="Magnesium transport protein CorA, transmembrane region"/>
    <property type="match status" value="2"/>
</dbReference>
<dbReference type="InterPro" id="IPR044089">
    <property type="entry name" value="Alr1-like"/>
</dbReference>
<dbReference type="RefSeq" id="XP_040672686.1">
    <property type="nucleotide sequence ID" value="XM_040815211.1"/>
</dbReference>
<comment type="similarity">
    <text evidence="2">Belongs to the CorA metal ion transporter (MIT) (TC 1.A.35) family.</text>
</comment>
<keyword evidence="9" id="KW-1185">Reference proteome</keyword>
<evidence type="ECO:0000256" key="5">
    <source>
        <dbReference type="ARBA" id="ARBA00023136"/>
    </source>
</evidence>
<evidence type="ECO:0000313" key="9">
    <source>
        <dbReference type="Proteomes" id="UP000184073"/>
    </source>
</evidence>
<dbReference type="OrthoDB" id="29879at2759"/>
<keyword evidence="4 7" id="KW-1133">Transmembrane helix</keyword>
<keyword evidence="5 7" id="KW-0472">Membrane</keyword>
<evidence type="ECO:0000256" key="6">
    <source>
        <dbReference type="SAM" id="MobiDB-lite"/>
    </source>
</evidence>
<evidence type="ECO:0000256" key="3">
    <source>
        <dbReference type="ARBA" id="ARBA00022692"/>
    </source>
</evidence>
<protein>
    <submittedName>
        <fullName evidence="8">Uncharacterized protein</fullName>
    </submittedName>
</protein>
<reference evidence="9" key="1">
    <citation type="journal article" date="2017" name="Genome Biol.">
        <title>Comparative genomics reveals high biological diversity and specific adaptations in the industrially and medically important fungal genus Aspergillus.</title>
        <authorList>
            <person name="de Vries R.P."/>
            <person name="Riley R."/>
            <person name="Wiebenga A."/>
            <person name="Aguilar-Osorio G."/>
            <person name="Amillis S."/>
            <person name="Uchima C.A."/>
            <person name="Anderluh G."/>
            <person name="Asadollahi M."/>
            <person name="Askin M."/>
            <person name="Barry K."/>
            <person name="Battaglia E."/>
            <person name="Bayram O."/>
            <person name="Benocci T."/>
            <person name="Braus-Stromeyer S.A."/>
            <person name="Caldana C."/>
            <person name="Canovas D."/>
            <person name="Cerqueira G.C."/>
            <person name="Chen F."/>
            <person name="Chen W."/>
            <person name="Choi C."/>
            <person name="Clum A."/>
            <person name="Dos Santos R.A."/>
            <person name="Damasio A.R."/>
            <person name="Diallinas G."/>
            <person name="Emri T."/>
            <person name="Fekete E."/>
            <person name="Flipphi M."/>
            <person name="Freyberg S."/>
            <person name="Gallo A."/>
            <person name="Gournas C."/>
            <person name="Habgood R."/>
            <person name="Hainaut M."/>
            <person name="Harispe M.L."/>
            <person name="Henrissat B."/>
            <person name="Hilden K.S."/>
            <person name="Hope R."/>
            <person name="Hossain A."/>
            <person name="Karabika E."/>
            <person name="Karaffa L."/>
            <person name="Karanyi Z."/>
            <person name="Krasevec N."/>
            <person name="Kuo A."/>
            <person name="Kusch H."/>
            <person name="LaButti K."/>
            <person name="Lagendijk E.L."/>
            <person name="Lapidus A."/>
            <person name="Levasseur A."/>
            <person name="Lindquist E."/>
            <person name="Lipzen A."/>
            <person name="Logrieco A.F."/>
            <person name="MacCabe A."/>
            <person name="Maekelae M.R."/>
            <person name="Malavazi I."/>
            <person name="Melin P."/>
            <person name="Meyer V."/>
            <person name="Mielnichuk N."/>
            <person name="Miskei M."/>
            <person name="Molnar A.P."/>
            <person name="Mule G."/>
            <person name="Ngan C.Y."/>
            <person name="Orejas M."/>
            <person name="Orosz E."/>
            <person name="Ouedraogo J.P."/>
            <person name="Overkamp K.M."/>
            <person name="Park H.-S."/>
            <person name="Perrone G."/>
            <person name="Piumi F."/>
            <person name="Punt P.J."/>
            <person name="Ram A.F."/>
            <person name="Ramon A."/>
            <person name="Rauscher S."/>
            <person name="Record E."/>
            <person name="Riano-Pachon D.M."/>
            <person name="Robert V."/>
            <person name="Roehrig J."/>
            <person name="Ruller R."/>
            <person name="Salamov A."/>
            <person name="Salih N.S."/>
            <person name="Samson R.A."/>
            <person name="Sandor E."/>
            <person name="Sanguinetti M."/>
            <person name="Schuetze T."/>
            <person name="Sepcic K."/>
            <person name="Shelest E."/>
            <person name="Sherlock G."/>
            <person name="Sophianopoulou V."/>
            <person name="Squina F.M."/>
            <person name="Sun H."/>
            <person name="Susca A."/>
            <person name="Todd R.B."/>
            <person name="Tsang A."/>
            <person name="Unkles S.E."/>
            <person name="van de Wiele N."/>
            <person name="van Rossen-Uffink D."/>
            <person name="Oliveira J.V."/>
            <person name="Vesth T.C."/>
            <person name="Visser J."/>
            <person name="Yu J.-H."/>
            <person name="Zhou M."/>
            <person name="Andersen M.R."/>
            <person name="Archer D.B."/>
            <person name="Baker S.E."/>
            <person name="Benoit I."/>
            <person name="Brakhage A.A."/>
            <person name="Braus G.H."/>
            <person name="Fischer R."/>
            <person name="Frisvad J.C."/>
            <person name="Goldman G.H."/>
            <person name="Houbraken J."/>
            <person name="Oakley B."/>
            <person name="Pocsi I."/>
            <person name="Scazzocchio C."/>
            <person name="Seiboth B."/>
            <person name="vanKuyk P.A."/>
            <person name="Wortman J."/>
            <person name="Dyer P.S."/>
            <person name="Grigoriev I.V."/>
        </authorList>
    </citation>
    <scope>NUCLEOTIDE SEQUENCE [LARGE SCALE GENOMIC DNA]</scope>
    <source>
        <strain evidence="9">CBS 583.65</strain>
    </source>
</reference>
<sequence length="1138" mass="126579">MSESGKSEKYMDLTRFSTPVPELDDHRFHLENQPRIEATPDMALSRQNTAPQGITEITQRPDLLQAQDAYRDTGPFSRDFEQAIMDDDRSANDLNAIGRRFSVDPAGNARHVRTYSRTHQDIGNRSRKSSVSARSSSPPNSVDAFADPRRRERANTLESHGAPDLEAILQRTVSGGTRRPTFSNASVIRPQPGDIQLDVTEDTCVPPFEEPGRIPVIDYEELEEFVALNQKSKPSISRRKHSLSSQGRYSRVFEDLRPAAGTASEADEKRSSSGELSLEDSMPPKFNEKIFDNANEKGLLDKLKNANEPTRFGFFSSESQSTVHAAELGDLVLPGDTFRDLFQLGPDGGVWWLDVLNPTEAEVSALSRAFSIHPLTTEDILTQESREKVELFKQYYFVCFRTFYQLEKDSERFMEPVNFYMVVFRDGVLSFSFTENPHAANVRRRIGKLRDYVSLSSDWICYAMIFGPAIREIEVETEAIEDLVFIARMDDFESFLPRIGNLRKKVMSLMRLLGGKADVIRGFSKRCNEQYSVTPRGDIGLYLGDIQDHVVTMMSNLAHFEKMLSRSHTNYLAQLNVTNLVLGNHANKVLSKVTLIATILVPMNLICGLFGMNVHVPGQDVPGYGWFFGIVGVLAAVVVINDTPAGFPYALGSFNGLLIDHGEDEMGKTSKLDLVSRAPKDAALEPLTNNKFEAHEISMGASQRWYFPVNSAASDGADNARNDQSKTTKVYISVTICRQPIPKESISDTGQVPDPLEVHVSEKDSEQRKSQNFAEGHMSTTLLTKSDVYIDIQAPKSSSFIGSYSYQVAVSTDDFFHKFNDHVALQSDTGSTTALLYTEEFAKVDTANYTVFVINADKADFSGLSQSYCALERAGKMANVETSSTKTREQFSITGLNRSSNYMGVLATSNTTKFGSGIVGGGGTVWKAEQFKTKANGNCEIIHKLGFCSNTAQAVPYNPAMSLSETRKQYDDNAEKLYKNFTYSLQQIQCNTTSETNFSMAVNCAGCADAYKAWLCAVTIPECDDYSASNSEPNNGSLIRNIKQPFPNGTHIIEAFDPPLIQGPRSSFINETIKPGPYSEKLPSLRLCHTLVRQCPMTLQFSCPDGDRAKCPTLRLGGSYGHNVDLQPNILVHVWYRK</sequence>
<dbReference type="Pfam" id="PF01544">
    <property type="entry name" value="CorA"/>
    <property type="match status" value="1"/>
</dbReference>
<dbReference type="SUPFAM" id="SSF143865">
    <property type="entry name" value="CorA soluble domain-like"/>
    <property type="match status" value="1"/>
</dbReference>
<dbReference type="GO" id="GO:0098703">
    <property type="term" value="P:calcium ion import across plasma membrane"/>
    <property type="evidence" value="ECO:0007669"/>
    <property type="project" value="InterPro"/>
</dbReference>
<dbReference type="CDD" id="cd12829">
    <property type="entry name" value="Alr1p-like"/>
    <property type="match status" value="1"/>
</dbReference>
<feature type="region of interest" description="Disordered" evidence="6">
    <location>
        <begin position="108"/>
        <end position="149"/>
    </location>
</feature>
<gene>
    <name evidence="8" type="ORF">ASPVEDRAFT_56442</name>
</gene>
<accession>A0A1L9PZI4</accession>
<dbReference type="GO" id="GO:0015095">
    <property type="term" value="F:magnesium ion transmembrane transporter activity"/>
    <property type="evidence" value="ECO:0007669"/>
    <property type="project" value="InterPro"/>
</dbReference>
<dbReference type="FunFam" id="3.30.460.20:FF:000002">
    <property type="entry name" value="Cora family metal ion transporter"/>
    <property type="match status" value="1"/>
</dbReference>
<comment type="subcellular location">
    <subcellularLocation>
        <location evidence="1">Membrane</location>
        <topology evidence="1">Multi-pass membrane protein</topology>
    </subcellularLocation>
</comment>
<dbReference type="Proteomes" id="UP000184073">
    <property type="component" value="Unassembled WGS sequence"/>
</dbReference>
<dbReference type="InterPro" id="IPR002523">
    <property type="entry name" value="MgTranspt_CorA/ZnTranspt_ZntB"/>
</dbReference>
<evidence type="ECO:0000313" key="8">
    <source>
        <dbReference type="EMBL" id="OJJ06924.1"/>
    </source>
</evidence>
<dbReference type="InterPro" id="IPR045861">
    <property type="entry name" value="CorA_cytoplasmic_dom"/>
</dbReference>
<dbReference type="FunFam" id="1.20.58.340:FF:000008">
    <property type="entry name" value="CorA family metal ion transporter"/>
    <property type="match status" value="1"/>
</dbReference>
<dbReference type="AlphaFoldDB" id="A0A1L9PZI4"/>